<feature type="compositionally biased region" description="Polar residues" evidence="11">
    <location>
        <begin position="48"/>
        <end position="60"/>
    </location>
</feature>
<dbReference type="FunCoup" id="A5DRC2">
    <property type="interactions" value="501"/>
</dbReference>
<evidence type="ECO:0000259" key="12">
    <source>
        <dbReference type="PROSITE" id="PS51722"/>
    </source>
</evidence>
<protein>
    <recommendedName>
        <fullName evidence="10">Translation initiation factor IF-2, mitochondrial</fullName>
    </recommendedName>
</protein>
<dbReference type="SUPFAM" id="SSF50447">
    <property type="entry name" value="Translation proteins"/>
    <property type="match status" value="2"/>
</dbReference>
<dbReference type="VEuPathDB" id="FungiDB:PGUG_05823"/>
<dbReference type="InterPro" id="IPR036925">
    <property type="entry name" value="TIF_IF2_dom3_sf"/>
</dbReference>
<dbReference type="Proteomes" id="UP000001997">
    <property type="component" value="Unassembled WGS sequence"/>
</dbReference>
<proteinExistence type="inferred from homology"/>
<dbReference type="STRING" id="294746.A5DRC2"/>
<feature type="compositionally biased region" description="Basic and acidic residues" evidence="11">
    <location>
        <begin position="71"/>
        <end position="90"/>
    </location>
</feature>
<dbReference type="PROSITE" id="PS51722">
    <property type="entry name" value="G_TR_2"/>
    <property type="match status" value="1"/>
</dbReference>
<dbReference type="RefSeq" id="XP_001482060.2">
    <property type="nucleotide sequence ID" value="XM_001482010.1"/>
</dbReference>
<dbReference type="OrthoDB" id="361630at2759"/>
<dbReference type="HAMAP" id="MF_00100_B">
    <property type="entry name" value="IF_2_B"/>
    <property type="match status" value="1"/>
</dbReference>
<dbReference type="GO" id="GO:0005525">
    <property type="term" value="F:GTP binding"/>
    <property type="evidence" value="ECO:0007669"/>
    <property type="project" value="UniProtKB-KW"/>
</dbReference>
<dbReference type="PANTHER" id="PTHR43381:SF20">
    <property type="entry name" value="TRANSLATION INITIATION FACTOR IF-2, MITOCHONDRIAL"/>
    <property type="match status" value="1"/>
</dbReference>
<comment type="function">
    <text evidence="9">One of the essential components for the initiation of protein synthesis. Protects formylmethionyl-tRNA from spontaneous hydrolysis and promotes its binding to the 30S ribosomal subunits. Also involved in the hydrolysis of GTP during the formation of the 70S ribosomal complex.</text>
</comment>
<dbReference type="OMA" id="RKNPWMN"/>
<dbReference type="FunFam" id="2.40.30.10:FF:000008">
    <property type="entry name" value="Translation initiation factor IF-2"/>
    <property type="match status" value="1"/>
</dbReference>
<evidence type="ECO:0000256" key="6">
    <source>
        <dbReference type="ARBA" id="ARBA00022946"/>
    </source>
</evidence>
<dbReference type="GO" id="GO:0000049">
    <property type="term" value="F:tRNA binding"/>
    <property type="evidence" value="ECO:0007669"/>
    <property type="project" value="EnsemblFungi"/>
</dbReference>
<dbReference type="eggNOG" id="KOG1145">
    <property type="taxonomic scope" value="Eukaryota"/>
</dbReference>
<feature type="domain" description="Tr-type G" evidence="12">
    <location>
        <begin position="196"/>
        <end position="369"/>
    </location>
</feature>
<dbReference type="GO" id="GO:0003743">
    <property type="term" value="F:translation initiation factor activity"/>
    <property type="evidence" value="ECO:0007669"/>
    <property type="project" value="UniProtKB-KW"/>
</dbReference>
<dbReference type="NCBIfam" id="TIGR00231">
    <property type="entry name" value="small_GTP"/>
    <property type="match status" value="1"/>
</dbReference>
<dbReference type="GO" id="GO:0005739">
    <property type="term" value="C:mitochondrion"/>
    <property type="evidence" value="ECO:0007669"/>
    <property type="project" value="UniProtKB-SubCell"/>
</dbReference>
<dbReference type="AlphaFoldDB" id="A5DRC2"/>
<dbReference type="HOGENOM" id="CLU_006301_5_2_1"/>
<evidence type="ECO:0000313" key="14">
    <source>
        <dbReference type="Proteomes" id="UP000001997"/>
    </source>
</evidence>
<evidence type="ECO:0000256" key="4">
    <source>
        <dbReference type="ARBA" id="ARBA00022741"/>
    </source>
</evidence>
<dbReference type="SUPFAM" id="SSF52156">
    <property type="entry name" value="Initiation factor IF2/eIF5b, domain 3"/>
    <property type="match status" value="1"/>
</dbReference>
<evidence type="ECO:0000256" key="10">
    <source>
        <dbReference type="ARBA" id="ARBA00044200"/>
    </source>
</evidence>
<dbReference type="InterPro" id="IPR027417">
    <property type="entry name" value="P-loop_NTPase"/>
</dbReference>
<comment type="similarity">
    <text evidence="2">Belongs to the TRAFAC class translation factor GTPase superfamily. Classic translation factor GTPase family. IF-2 subfamily.</text>
</comment>
<dbReference type="InterPro" id="IPR005225">
    <property type="entry name" value="Small_GTP-bd"/>
</dbReference>
<evidence type="ECO:0000256" key="9">
    <source>
        <dbReference type="ARBA" id="ARBA00025162"/>
    </source>
</evidence>
<dbReference type="InterPro" id="IPR000795">
    <property type="entry name" value="T_Tr_GTP-bd_dom"/>
</dbReference>
<gene>
    <name evidence="13" type="ORF">PGUG_05823</name>
</gene>
<feature type="region of interest" description="Disordered" evidence="11">
    <location>
        <begin position="17"/>
        <end position="112"/>
    </location>
</feature>
<dbReference type="PANTHER" id="PTHR43381">
    <property type="entry name" value="TRANSLATION INITIATION FACTOR IF-2-RELATED"/>
    <property type="match status" value="1"/>
</dbReference>
<dbReference type="Pfam" id="PF11987">
    <property type="entry name" value="IF-2"/>
    <property type="match status" value="1"/>
</dbReference>
<evidence type="ECO:0000256" key="7">
    <source>
        <dbReference type="ARBA" id="ARBA00023128"/>
    </source>
</evidence>
<evidence type="ECO:0000256" key="3">
    <source>
        <dbReference type="ARBA" id="ARBA00022540"/>
    </source>
</evidence>
<dbReference type="FunFam" id="3.40.50.300:FF:000019">
    <property type="entry name" value="Translation initiation factor IF-2"/>
    <property type="match status" value="1"/>
</dbReference>
<name>A5DRC2_PICGU</name>
<dbReference type="InterPro" id="IPR009000">
    <property type="entry name" value="Transl_B-barrel_sf"/>
</dbReference>
<dbReference type="InParanoid" id="A5DRC2"/>
<keyword evidence="7" id="KW-0496">Mitochondrion</keyword>
<dbReference type="FunFam" id="3.40.50.10050:FF:000001">
    <property type="entry name" value="Translation initiation factor IF-2"/>
    <property type="match status" value="1"/>
</dbReference>
<reference evidence="13 14" key="1">
    <citation type="journal article" date="2009" name="Nature">
        <title>Evolution of pathogenicity and sexual reproduction in eight Candida genomes.</title>
        <authorList>
            <person name="Butler G."/>
            <person name="Rasmussen M.D."/>
            <person name="Lin M.F."/>
            <person name="Santos M.A."/>
            <person name="Sakthikumar S."/>
            <person name="Munro C.A."/>
            <person name="Rheinbay E."/>
            <person name="Grabherr M."/>
            <person name="Forche A."/>
            <person name="Reedy J.L."/>
            <person name="Agrafioti I."/>
            <person name="Arnaud M.B."/>
            <person name="Bates S."/>
            <person name="Brown A.J."/>
            <person name="Brunke S."/>
            <person name="Costanzo M.C."/>
            <person name="Fitzpatrick D.A."/>
            <person name="de Groot P.W."/>
            <person name="Harris D."/>
            <person name="Hoyer L.L."/>
            <person name="Hube B."/>
            <person name="Klis F.M."/>
            <person name="Kodira C."/>
            <person name="Lennard N."/>
            <person name="Logue M.E."/>
            <person name="Martin R."/>
            <person name="Neiman A.M."/>
            <person name="Nikolaou E."/>
            <person name="Quail M.A."/>
            <person name="Quinn J."/>
            <person name="Santos M.C."/>
            <person name="Schmitzberger F.F."/>
            <person name="Sherlock G."/>
            <person name="Shah P."/>
            <person name="Silverstein K.A."/>
            <person name="Skrzypek M.S."/>
            <person name="Soll D."/>
            <person name="Staggs R."/>
            <person name="Stansfield I."/>
            <person name="Stumpf M.P."/>
            <person name="Sudbery P.E."/>
            <person name="Srikantha T."/>
            <person name="Zeng Q."/>
            <person name="Berman J."/>
            <person name="Berriman M."/>
            <person name="Heitman J."/>
            <person name="Gow N.A."/>
            <person name="Lorenz M.C."/>
            <person name="Birren B.W."/>
            <person name="Kellis M."/>
            <person name="Cuomo C.A."/>
        </authorList>
    </citation>
    <scope>NUCLEOTIDE SEQUENCE [LARGE SCALE GENOMIC DNA]</scope>
    <source>
        <strain evidence="14">ATCC 6260 / CBS 566 / DSM 6381 / JCM 1539 / NBRC 10279 / NRRL Y-324</strain>
    </source>
</reference>
<dbReference type="GeneID" id="5123770"/>
<dbReference type="CDD" id="cd01887">
    <property type="entry name" value="IF2_eIF5B"/>
    <property type="match status" value="1"/>
</dbReference>
<evidence type="ECO:0000256" key="11">
    <source>
        <dbReference type="SAM" id="MobiDB-lite"/>
    </source>
</evidence>
<dbReference type="SUPFAM" id="SSF52540">
    <property type="entry name" value="P-loop containing nucleoside triphosphate hydrolases"/>
    <property type="match status" value="1"/>
</dbReference>
<dbReference type="CDD" id="cd03692">
    <property type="entry name" value="mtIF2_IVc"/>
    <property type="match status" value="1"/>
</dbReference>
<dbReference type="Gene3D" id="2.40.30.10">
    <property type="entry name" value="Translation factors"/>
    <property type="match status" value="2"/>
</dbReference>
<evidence type="ECO:0000313" key="13">
    <source>
        <dbReference type="EMBL" id="EDK41725.2"/>
    </source>
</evidence>
<dbReference type="InterPro" id="IPR000178">
    <property type="entry name" value="TF_IF2_bacterial-like"/>
</dbReference>
<keyword evidence="6" id="KW-0809">Transit peptide</keyword>
<organism evidence="13 14">
    <name type="scientific">Meyerozyma guilliermondii (strain ATCC 6260 / CBS 566 / DSM 6381 / JCM 1539 / NBRC 10279 / NRRL Y-324)</name>
    <name type="common">Yeast</name>
    <name type="synonym">Candida guilliermondii</name>
    <dbReference type="NCBI Taxonomy" id="294746"/>
    <lineage>
        <taxon>Eukaryota</taxon>
        <taxon>Fungi</taxon>
        <taxon>Dikarya</taxon>
        <taxon>Ascomycota</taxon>
        <taxon>Saccharomycotina</taxon>
        <taxon>Pichiomycetes</taxon>
        <taxon>Debaryomycetaceae</taxon>
        <taxon>Meyerozyma</taxon>
    </lineage>
</organism>
<dbReference type="InterPro" id="IPR053905">
    <property type="entry name" value="EF-G-like_DII"/>
</dbReference>
<keyword evidence="4" id="KW-0547">Nucleotide-binding</keyword>
<dbReference type="InterPro" id="IPR023115">
    <property type="entry name" value="TIF_IF2_dom3"/>
</dbReference>
<dbReference type="Pfam" id="PF04760">
    <property type="entry name" value="IF2_N"/>
    <property type="match status" value="1"/>
</dbReference>
<dbReference type="Pfam" id="PF22042">
    <property type="entry name" value="EF-G_D2"/>
    <property type="match status" value="1"/>
</dbReference>
<evidence type="ECO:0000256" key="5">
    <source>
        <dbReference type="ARBA" id="ARBA00022917"/>
    </source>
</evidence>
<accession>A5DRC2</accession>
<keyword evidence="8" id="KW-0342">GTP-binding</keyword>
<keyword evidence="14" id="KW-1185">Reference proteome</keyword>
<evidence type="ECO:0000256" key="8">
    <source>
        <dbReference type="ARBA" id="ARBA00023134"/>
    </source>
</evidence>
<dbReference type="InterPro" id="IPR044145">
    <property type="entry name" value="IF2_II"/>
</dbReference>
<evidence type="ECO:0000256" key="1">
    <source>
        <dbReference type="ARBA" id="ARBA00004173"/>
    </source>
</evidence>
<dbReference type="GO" id="GO:0032543">
    <property type="term" value="P:mitochondrial translation"/>
    <property type="evidence" value="ECO:0007669"/>
    <property type="project" value="EnsemblFungi"/>
</dbReference>
<dbReference type="Gene3D" id="3.40.50.300">
    <property type="entry name" value="P-loop containing nucleotide triphosphate hydrolases"/>
    <property type="match status" value="1"/>
</dbReference>
<comment type="subcellular location">
    <subcellularLocation>
        <location evidence="1">Mitochondrion</location>
    </subcellularLocation>
</comment>
<dbReference type="GO" id="GO:0003924">
    <property type="term" value="F:GTPase activity"/>
    <property type="evidence" value="ECO:0007669"/>
    <property type="project" value="EnsemblFungi"/>
</dbReference>
<keyword evidence="3" id="KW-0396">Initiation factor</keyword>
<dbReference type="FunFam" id="2.40.30.10:FF:000126">
    <property type="entry name" value="Mitochondrial translation initiation factor"/>
    <property type="match status" value="1"/>
</dbReference>
<dbReference type="KEGG" id="pgu:PGUG_05823"/>
<dbReference type="EMBL" id="CH408162">
    <property type="protein sequence ID" value="EDK41725.2"/>
    <property type="molecule type" value="Genomic_DNA"/>
</dbReference>
<sequence length="725" mass="80107">MFPRLVSRRYYSDFIKSLPRVGGDGGSKGNRFANQYKASESEKPRTKNWGNFQNQKTRSPPKSGARATQGEPDKTKSYNEAREALREKQRQQMPIKKSQNSTIKRPSKPKPQVAKIKIQIPTFVTVSNLATVLGVPLNDFLKKLQDLGFENMRHNFILDKENAALIADDYGFDIIMNDETGADLFPVDVKENLLRPRAPVVTIMGHVDHGKTTILDYLRKSSIVKQEHGGITQHIGAFSVITPISKKKITFLDTPGHAAFLKMRERGAIVTDIVILVVAADDSVMPQTVEAIKHAQKSGVPMVVAVNKCDKPGVNVDKVLADLSSHGIDVEDYGGETQTVRVSGKTGLNMEKLEEAVITLSEMNDFKAEVEQVPAEGWVIESHVAKGMGNVATALVRRGTMKVGSFVVAGTSYCKIRGMKDENGKVVKAAGPSTPVQIWGWKDLPEAGDQMLQAPTEQMAKKVCENRIARQKQIQAGKDIDTINQKRMEEIKELERQERANELKLAGLEPTIEEEKKAVSVKYIIRSDVFGSAEAIKECIDGLGNEEVRAVVVSHEAGLPSESDVELAKALDATILCFNMKTPKQISAKADRAGVAIQEHNVIYHLIEQVTEKLTSLLPPRIEVKIVAEVEIKDVFTITSKSKSKLKIAGCKVTTGLLKRSSKVRVIRGGKSIYTGTLSSLKHVKDDISEAKKGNECGIGFDGWDKFQQGDRIEAYEEITHQRYL</sequence>
<dbReference type="Pfam" id="PF00009">
    <property type="entry name" value="GTP_EFTU"/>
    <property type="match status" value="1"/>
</dbReference>
<evidence type="ECO:0000256" key="2">
    <source>
        <dbReference type="ARBA" id="ARBA00007733"/>
    </source>
</evidence>
<dbReference type="InterPro" id="IPR015760">
    <property type="entry name" value="TIF_IF2"/>
</dbReference>
<keyword evidence="5" id="KW-0648">Protein biosynthesis</keyword>
<dbReference type="Gene3D" id="3.40.50.10050">
    <property type="entry name" value="Translation initiation factor IF- 2, domain 3"/>
    <property type="match status" value="1"/>
</dbReference>
<dbReference type="CDD" id="cd03702">
    <property type="entry name" value="IF2_mtIF2_II"/>
    <property type="match status" value="1"/>
</dbReference>
<dbReference type="InterPro" id="IPR006847">
    <property type="entry name" value="IF2_N"/>
</dbReference>